<proteinExistence type="predicted"/>
<dbReference type="SMART" id="SM00356">
    <property type="entry name" value="ZnF_C3H1"/>
    <property type="match status" value="3"/>
</dbReference>
<keyword evidence="3 4" id="KW-0862">Zinc</keyword>
<feature type="zinc finger region" description="C3H1-type" evidence="4">
    <location>
        <begin position="55"/>
        <end position="90"/>
    </location>
</feature>
<gene>
    <name evidence="6" type="ORF">BMR1_03g03900</name>
</gene>
<feature type="domain" description="C3H1-type" evidence="5">
    <location>
        <begin position="55"/>
        <end position="90"/>
    </location>
</feature>
<evidence type="ECO:0000313" key="6">
    <source>
        <dbReference type="EMBL" id="CTQ41380.1"/>
    </source>
</evidence>
<accession>A0A0K3ASC6</accession>
<dbReference type="InterPro" id="IPR045234">
    <property type="entry name" value="Unkempt-like"/>
</dbReference>
<feature type="zinc finger region" description="C3H1-type" evidence="4">
    <location>
        <begin position="11"/>
        <end position="39"/>
    </location>
</feature>
<dbReference type="PANTHER" id="PTHR14493:SF50">
    <property type="entry name" value="RING FINGER PROTEIN UNKEMPT"/>
    <property type="match status" value="1"/>
</dbReference>
<dbReference type="Gene3D" id="3.30.1370.210">
    <property type="match status" value="1"/>
</dbReference>
<keyword evidence="7" id="KW-1185">Reference proteome</keyword>
<dbReference type="GO" id="GO:0008270">
    <property type="term" value="F:zinc ion binding"/>
    <property type="evidence" value="ECO:0007669"/>
    <property type="project" value="UniProtKB-KW"/>
</dbReference>
<keyword evidence="2 4" id="KW-0863">Zinc-finger</keyword>
<dbReference type="PROSITE" id="PS50103">
    <property type="entry name" value="ZF_C3H1"/>
    <property type="match status" value="2"/>
</dbReference>
<evidence type="ECO:0000256" key="4">
    <source>
        <dbReference type="PROSITE-ProRule" id="PRU00723"/>
    </source>
</evidence>
<dbReference type="GeneID" id="24425427"/>
<protein>
    <recommendedName>
        <fullName evidence="5">C3H1-type domain-containing protein</fullName>
    </recommendedName>
</protein>
<dbReference type="KEGG" id="bmic:BMR1_03g03900"/>
<evidence type="ECO:0000313" key="7">
    <source>
        <dbReference type="Proteomes" id="UP000002899"/>
    </source>
</evidence>
<evidence type="ECO:0000256" key="1">
    <source>
        <dbReference type="ARBA" id="ARBA00022723"/>
    </source>
</evidence>
<dbReference type="RefSeq" id="XP_012649391.1">
    <property type="nucleotide sequence ID" value="XM_012793937.1"/>
</dbReference>
<dbReference type="VEuPathDB" id="PiroplasmaDB:BMR1_03g03900"/>
<reference evidence="6 7" key="3">
    <citation type="journal article" date="2016" name="Sci. Rep.">
        <title>Genome-wide diversity and gene expression profiling of Babesia microti isolates identify polymorphic genes that mediate host-pathogen interactions.</title>
        <authorList>
            <person name="Silva J.C."/>
            <person name="Cornillot E."/>
            <person name="McCracken C."/>
            <person name="Usmani-Brown S."/>
            <person name="Dwivedi A."/>
            <person name="Ifeonu O.O."/>
            <person name="Crabtree J."/>
            <person name="Gotia H.T."/>
            <person name="Virji A.Z."/>
            <person name="Reynes C."/>
            <person name="Colinge J."/>
            <person name="Kumar V."/>
            <person name="Lawres L."/>
            <person name="Pazzi J.E."/>
            <person name="Pablo J.V."/>
            <person name="Hung C."/>
            <person name="Brancato J."/>
            <person name="Kumari P."/>
            <person name="Orvis J."/>
            <person name="Tretina K."/>
            <person name="Chibucos M."/>
            <person name="Ott S."/>
            <person name="Sadzewicz L."/>
            <person name="Sengamalay N."/>
            <person name="Shetty A.C."/>
            <person name="Su Q."/>
            <person name="Tallon L."/>
            <person name="Fraser C.M."/>
            <person name="Frutos R."/>
            <person name="Molina D.M."/>
            <person name="Krause P.J."/>
            <person name="Ben Mamoun C."/>
        </authorList>
    </citation>
    <scope>NUCLEOTIDE SEQUENCE [LARGE SCALE GENOMIC DNA]</scope>
    <source>
        <strain evidence="6 7">RI</strain>
    </source>
</reference>
<dbReference type="AlphaFoldDB" id="A0A0K3ASC6"/>
<dbReference type="PANTHER" id="PTHR14493">
    <property type="entry name" value="UNKEMPT FAMILY MEMBER"/>
    <property type="match status" value="1"/>
</dbReference>
<dbReference type="EMBL" id="LN871598">
    <property type="protein sequence ID" value="CTQ41380.1"/>
    <property type="molecule type" value="Genomic_DNA"/>
</dbReference>
<feature type="domain" description="C3H1-type" evidence="5">
    <location>
        <begin position="11"/>
        <end position="39"/>
    </location>
</feature>
<sequence length="362" mass="42135">MPMLSEDDLVRFRTKICKLASTDRCEFGDERCSYSHNIYWGRRCPYYLRDMRALRYLPEFCPDSTMSSNQAIIENCCTRGNNCAFAHSQEEINYHPLVYKTVVCNDYKEGKCKKYYCPKIHGLAERRLPSKFYMTKRKGIIVTHYPNVMFIDKIRKSKELQLLDNEVVPNYNDYNSNSNGSISNNIKSKTLDLIKSYDQCSYYSIHNNEAPHKSLGLESNVDYEIERVLAGFTETDGLYSPKLQSKPTICETERFINNNSITYRTDANWYEDNLDKLMTIGNLNTVAGKVEVLKRLGIFNSYEDECEYLNFEQYIKKVMKLCDLIKSLAVTSATYSTISSFDNDKLIDHILSLLHLLVTRHR</sequence>
<organism evidence="6 7">
    <name type="scientific">Babesia microti (strain RI)</name>
    <dbReference type="NCBI Taxonomy" id="1133968"/>
    <lineage>
        <taxon>Eukaryota</taxon>
        <taxon>Sar</taxon>
        <taxon>Alveolata</taxon>
        <taxon>Apicomplexa</taxon>
        <taxon>Aconoidasida</taxon>
        <taxon>Piroplasmida</taxon>
        <taxon>Babesiidae</taxon>
        <taxon>Babesia</taxon>
    </lineage>
</organism>
<reference evidence="6 7" key="1">
    <citation type="journal article" date="2012" name="Nucleic Acids Res.">
        <title>Sequencing of the smallest Apicomplexan genome from the human pathogen Babesia microti.</title>
        <authorList>
            <person name="Cornillot E."/>
            <person name="Hadj-Kaddour K."/>
            <person name="Dassouli A."/>
            <person name="Noel B."/>
            <person name="Ranwez V."/>
            <person name="Vacherie B."/>
            <person name="Augagneur Y."/>
            <person name="Bres V."/>
            <person name="Duclos A."/>
            <person name="Randazzo S."/>
            <person name="Carcy B."/>
            <person name="Debierre-Grockiego F."/>
            <person name="Delbecq S."/>
            <person name="Moubri-Menage K."/>
            <person name="Shams-Eldin H."/>
            <person name="Usmani-Brown S."/>
            <person name="Bringaud F."/>
            <person name="Wincker P."/>
            <person name="Vivares C.P."/>
            <person name="Schwarz R.T."/>
            <person name="Schetters T.P."/>
            <person name="Krause P.J."/>
            <person name="Gorenflot A."/>
            <person name="Berry V."/>
            <person name="Barbe V."/>
            <person name="Ben Mamoun C."/>
        </authorList>
    </citation>
    <scope>NUCLEOTIDE SEQUENCE [LARGE SCALE GENOMIC DNA]</scope>
    <source>
        <strain evidence="6 7">RI</strain>
    </source>
</reference>
<dbReference type="Proteomes" id="UP000002899">
    <property type="component" value="Chromosome III"/>
</dbReference>
<name>A0A0K3ASC6_BABMR</name>
<evidence type="ECO:0000256" key="2">
    <source>
        <dbReference type="ARBA" id="ARBA00022771"/>
    </source>
</evidence>
<reference evidence="6 7" key="2">
    <citation type="journal article" date="2013" name="PLoS ONE">
        <title>Whole genome mapping and re-organization of the nuclear and mitochondrial genomes of Babesia microti isolates.</title>
        <authorList>
            <person name="Cornillot E."/>
            <person name="Dassouli A."/>
            <person name="Garg A."/>
            <person name="Pachikara N."/>
            <person name="Randazzo S."/>
            <person name="Depoix D."/>
            <person name="Carcy B."/>
            <person name="Delbecq S."/>
            <person name="Frutos R."/>
            <person name="Silva J.C."/>
            <person name="Sutton R."/>
            <person name="Krause P.J."/>
            <person name="Mamoun C.B."/>
        </authorList>
    </citation>
    <scope>NUCLEOTIDE SEQUENCE [LARGE SCALE GENOMIC DNA]</scope>
    <source>
        <strain evidence="6 7">RI</strain>
    </source>
</reference>
<keyword evidence="1 4" id="KW-0479">Metal-binding</keyword>
<evidence type="ECO:0000259" key="5">
    <source>
        <dbReference type="PROSITE" id="PS50103"/>
    </source>
</evidence>
<evidence type="ECO:0000256" key="3">
    <source>
        <dbReference type="ARBA" id="ARBA00022833"/>
    </source>
</evidence>
<dbReference type="InterPro" id="IPR000571">
    <property type="entry name" value="Znf_CCCH"/>
</dbReference>
<dbReference type="OrthoDB" id="20534at2759"/>